<keyword evidence="6" id="KW-0802">TPR repeat</keyword>
<keyword evidence="4" id="KW-0249">Electron transport</keyword>
<dbReference type="InterPro" id="IPR009056">
    <property type="entry name" value="Cyt_c-like_dom"/>
</dbReference>
<gene>
    <name evidence="11" type="primary">cccA</name>
    <name evidence="11" type="ORF">Mcate_00287</name>
</gene>
<evidence type="ECO:0000256" key="9">
    <source>
        <dbReference type="SAM" id="Phobius"/>
    </source>
</evidence>
<evidence type="ECO:0000256" key="7">
    <source>
        <dbReference type="PROSITE-ProRule" id="PRU00433"/>
    </source>
</evidence>
<dbReference type="Pfam" id="PF13442">
    <property type="entry name" value="Cytochrome_CBB3"/>
    <property type="match status" value="1"/>
</dbReference>
<keyword evidence="5 7" id="KW-0408">Iron</keyword>
<dbReference type="PROSITE" id="PS51007">
    <property type="entry name" value="CYTC"/>
    <property type="match status" value="1"/>
</dbReference>
<dbReference type="GO" id="GO:0009055">
    <property type="term" value="F:electron transfer activity"/>
    <property type="evidence" value="ECO:0007669"/>
    <property type="project" value="InterPro"/>
</dbReference>
<keyword evidence="9" id="KW-0812">Transmembrane</keyword>
<evidence type="ECO:0000256" key="1">
    <source>
        <dbReference type="ARBA" id="ARBA00022448"/>
    </source>
</evidence>
<dbReference type="InterPro" id="IPR019734">
    <property type="entry name" value="TPR_rpt"/>
</dbReference>
<dbReference type="InterPro" id="IPR036909">
    <property type="entry name" value="Cyt_c-like_dom_sf"/>
</dbReference>
<evidence type="ECO:0000256" key="4">
    <source>
        <dbReference type="ARBA" id="ARBA00022982"/>
    </source>
</evidence>
<feature type="domain" description="Cytochrome c" evidence="10">
    <location>
        <begin position="258"/>
        <end position="330"/>
    </location>
</feature>
<evidence type="ECO:0000313" key="12">
    <source>
        <dbReference type="Proteomes" id="UP000266089"/>
    </source>
</evidence>
<keyword evidence="8" id="KW-0175">Coiled coil</keyword>
<dbReference type="InterPro" id="IPR051811">
    <property type="entry name" value="Cytochrome_c550/c551-like"/>
</dbReference>
<dbReference type="SMART" id="SM00028">
    <property type="entry name" value="TPR"/>
    <property type="match status" value="3"/>
</dbReference>
<evidence type="ECO:0000256" key="2">
    <source>
        <dbReference type="ARBA" id="ARBA00022617"/>
    </source>
</evidence>
<dbReference type="RefSeq" id="WP_119361414.1">
    <property type="nucleotide sequence ID" value="NZ_JBHSXZ010000035.1"/>
</dbReference>
<evidence type="ECO:0000256" key="8">
    <source>
        <dbReference type="SAM" id="Coils"/>
    </source>
</evidence>
<feature type="transmembrane region" description="Helical" evidence="9">
    <location>
        <begin position="89"/>
        <end position="108"/>
    </location>
</feature>
<accession>A0A399E6U8</accession>
<feature type="repeat" description="TPR" evidence="6">
    <location>
        <begin position="141"/>
        <end position="174"/>
    </location>
</feature>
<keyword evidence="1" id="KW-0813">Transport</keyword>
<evidence type="ECO:0000259" key="10">
    <source>
        <dbReference type="PROSITE" id="PS51007"/>
    </source>
</evidence>
<dbReference type="GO" id="GO:0020037">
    <property type="term" value="F:heme binding"/>
    <property type="evidence" value="ECO:0007669"/>
    <property type="project" value="InterPro"/>
</dbReference>
<dbReference type="SUPFAM" id="SSF46626">
    <property type="entry name" value="Cytochrome c"/>
    <property type="match status" value="1"/>
</dbReference>
<evidence type="ECO:0000256" key="6">
    <source>
        <dbReference type="PROSITE-ProRule" id="PRU00339"/>
    </source>
</evidence>
<feature type="coiled-coil region" evidence="8">
    <location>
        <begin position="40"/>
        <end position="79"/>
    </location>
</feature>
<proteinExistence type="predicted"/>
<dbReference type="OrthoDB" id="9811281at2"/>
<dbReference type="Pfam" id="PF13432">
    <property type="entry name" value="TPR_16"/>
    <property type="match status" value="1"/>
</dbReference>
<dbReference type="SUPFAM" id="SSF48452">
    <property type="entry name" value="TPR-like"/>
    <property type="match status" value="1"/>
</dbReference>
<comment type="caution">
    <text evidence="11">The sequence shown here is derived from an EMBL/GenBank/DDBJ whole genome shotgun (WGS) entry which is preliminary data.</text>
</comment>
<dbReference type="EMBL" id="QWKX01000004">
    <property type="protein sequence ID" value="RIH79648.1"/>
    <property type="molecule type" value="Genomic_DNA"/>
</dbReference>
<keyword evidence="9" id="KW-1133">Transmembrane helix</keyword>
<dbReference type="GO" id="GO:0046872">
    <property type="term" value="F:metal ion binding"/>
    <property type="evidence" value="ECO:0007669"/>
    <property type="project" value="UniProtKB-KW"/>
</dbReference>
<evidence type="ECO:0000256" key="3">
    <source>
        <dbReference type="ARBA" id="ARBA00022723"/>
    </source>
</evidence>
<dbReference type="InterPro" id="IPR011990">
    <property type="entry name" value="TPR-like_helical_dom_sf"/>
</dbReference>
<keyword evidence="3 7" id="KW-0479">Metal-binding</keyword>
<protein>
    <submittedName>
        <fullName evidence="11">Cytochrome c-551</fullName>
    </submittedName>
</protein>
<dbReference type="PANTHER" id="PTHR37823">
    <property type="entry name" value="CYTOCHROME C-553-LIKE"/>
    <property type="match status" value="1"/>
</dbReference>
<keyword evidence="9" id="KW-0472">Membrane</keyword>
<dbReference type="AlphaFoldDB" id="A0A399E6U8"/>
<keyword evidence="2 7" id="KW-0349">Heme</keyword>
<dbReference type="PROSITE" id="PS50005">
    <property type="entry name" value="TPR"/>
    <property type="match status" value="1"/>
</dbReference>
<dbReference type="Proteomes" id="UP000266089">
    <property type="component" value="Unassembled WGS sequence"/>
</dbReference>
<name>A0A399E6U8_9DEIN</name>
<reference evidence="11 12" key="1">
    <citation type="submission" date="2018-08" db="EMBL/GenBank/DDBJ databases">
        <title>Meiothermus cateniformans JCM 15151 genome sequencing project.</title>
        <authorList>
            <person name="Da Costa M.S."/>
            <person name="Albuquerque L."/>
            <person name="Raposo P."/>
            <person name="Froufe H.J.C."/>
            <person name="Barroso C.S."/>
            <person name="Egas C."/>
        </authorList>
    </citation>
    <scope>NUCLEOTIDE SEQUENCE [LARGE SCALE GENOMIC DNA]</scope>
    <source>
        <strain evidence="11 12">JCM 15151</strain>
    </source>
</reference>
<evidence type="ECO:0000256" key="5">
    <source>
        <dbReference type="ARBA" id="ARBA00023004"/>
    </source>
</evidence>
<evidence type="ECO:0000313" key="11">
    <source>
        <dbReference type="EMBL" id="RIH79648.1"/>
    </source>
</evidence>
<dbReference type="Gene3D" id="1.10.760.10">
    <property type="entry name" value="Cytochrome c-like domain"/>
    <property type="match status" value="1"/>
</dbReference>
<dbReference type="Gene3D" id="1.25.40.10">
    <property type="entry name" value="Tetratricopeptide repeat domain"/>
    <property type="match status" value="1"/>
</dbReference>
<sequence>MIMAYLLLALLFGLALAYALRPFFRTPAQPFPESPRPEELRAELELLKSLAREAEGEERKRLLAQAVRLERQLAELGQENPTPRRLSPLTLGAVTLGLLALGVGLWAYTVPRLPGETIITSRGEARELGRLQRRAEQSGQAADWLAYANKAYELQDFERAVRGYLKVIELEPRNATAVRRIGILLFMSGRPEEGAQALELAVRAEPEVPEGWLFLGNAYFQLGRPAQAIAAWEGYLKAGGEARAQVQNLIQTAKNQLNATSQGQQVYLARCAACHGAQAQGGTGPRLQGNPINKVPEAVREIVLKGRGQMPAVALNEEEMQALLQYLGGL</sequence>
<organism evidence="11 12">
    <name type="scientific">Meiothermus taiwanensis</name>
    <dbReference type="NCBI Taxonomy" id="172827"/>
    <lineage>
        <taxon>Bacteria</taxon>
        <taxon>Thermotogati</taxon>
        <taxon>Deinococcota</taxon>
        <taxon>Deinococci</taxon>
        <taxon>Thermales</taxon>
        <taxon>Thermaceae</taxon>
        <taxon>Meiothermus</taxon>
    </lineage>
</organism>
<dbReference type="PANTHER" id="PTHR37823:SF4">
    <property type="entry name" value="MENAQUINOL-CYTOCHROME C REDUCTASE CYTOCHROME B_C SUBUNIT"/>
    <property type="match status" value="1"/>
</dbReference>